<keyword evidence="3" id="KW-0732">Signal</keyword>
<evidence type="ECO:0000256" key="5">
    <source>
        <dbReference type="ARBA" id="ARBA00022801"/>
    </source>
</evidence>
<evidence type="ECO:0000256" key="4">
    <source>
        <dbReference type="ARBA" id="ARBA00022798"/>
    </source>
</evidence>
<dbReference type="InterPro" id="IPR017946">
    <property type="entry name" value="PLC-like_Pdiesterase_TIM-brl"/>
</dbReference>
<evidence type="ECO:0000256" key="1">
    <source>
        <dbReference type="ARBA" id="ARBA00007277"/>
    </source>
</evidence>
<dbReference type="EMBL" id="CP109965">
    <property type="protein sequence ID" value="WAJ70401.1"/>
    <property type="molecule type" value="Genomic_DNA"/>
</dbReference>
<dbReference type="RefSeq" id="WP_268074709.1">
    <property type="nucleotide sequence ID" value="NZ_CP109965.1"/>
</dbReference>
<dbReference type="Gene3D" id="3.20.20.190">
    <property type="entry name" value="Phosphatidylinositol (PI) phosphodiesterase"/>
    <property type="match status" value="1"/>
</dbReference>
<accession>A0ABY7AMM6</accession>
<feature type="domain" description="GP-PDE" evidence="7">
    <location>
        <begin position="22"/>
        <end position="323"/>
    </location>
</feature>
<dbReference type="GO" id="GO:0008889">
    <property type="term" value="F:glycerophosphodiester phosphodiesterase activity"/>
    <property type="evidence" value="ECO:0007669"/>
    <property type="project" value="UniProtKB-EC"/>
</dbReference>
<evidence type="ECO:0000256" key="3">
    <source>
        <dbReference type="ARBA" id="ARBA00022729"/>
    </source>
</evidence>
<dbReference type="PROSITE" id="PS51704">
    <property type="entry name" value="GP_PDE"/>
    <property type="match status" value="1"/>
</dbReference>
<evidence type="ECO:0000313" key="9">
    <source>
        <dbReference type="Proteomes" id="UP001163726"/>
    </source>
</evidence>
<dbReference type="SUPFAM" id="SSF51695">
    <property type="entry name" value="PLC-like phosphodiesterases"/>
    <property type="match status" value="1"/>
</dbReference>
<keyword evidence="4" id="KW-0319">Glycerol metabolism</keyword>
<protein>
    <recommendedName>
        <fullName evidence="2">glycerophosphodiester phosphodiesterase</fullName>
        <ecNumber evidence="2">3.1.4.46</ecNumber>
    </recommendedName>
</protein>
<comment type="catalytic activity">
    <reaction evidence="6">
        <text>a sn-glycero-3-phosphodiester + H2O = an alcohol + sn-glycerol 3-phosphate + H(+)</text>
        <dbReference type="Rhea" id="RHEA:12969"/>
        <dbReference type="ChEBI" id="CHEBI:15377"/>
        <dbReference type="ChEBI" id="CHEBI:15378"/>
        <dbReference type="ChEBI" id="CHEBI:30879"/>
        <dbReference type="ChEBI" id="CHEBI:57597"/>
        <dbReference type="ChEBI" id="CHEBI:83408"/>
        <dbReference type="EC" id="3.1.4.46"/>
    </reaction>
</comment>
<dbReference type="Proteomes" id="UP001163726">
    <property type="component" value="Chromosome"/>
</dbReference>
<evidence type="ECO:0000259" key="7">
    <source>
        <dbReference type="PROSITE" id="PS51704"/>
    </source>
</evidence>
<evidence type="ECO:0000256" key="2">
    <source>
        <dbReference type="ARBA" id="ARBA00012247"/>
    </source>
</evidence>
<evidence type="ECO:0000313" key="8">
    <source>
        <dbReference type="EMBL" id="WAJ70401.1"/>
    </source>
</evidence>
<sequence length="326" mass="37510">MMIKITTFILAIIVSYHSVAKPIVIAHRGASGYLPEHTLPALTYAYAAGADYIEQDLVLSKDNHLVVLHDIYLDTVTNVAQVFPSRKRQNGRYYVIDFTLAELKQLTVHERQHIDNTQVFSNRYQGHAAFKISTFAEQIELITQLNRQTGKNVGLYPEIKSPAWHQNQGKDISKMLVKVLRQHNLDSTKAAVYVQCFDFNEIRRLKQELQLKAKLVFLIGENSWNESDTDYNFMRTEKGLKKIAKVTPFIGPRITHLINFKTSQPSQFAKVAKNLGFKIHPYTYRVELLPTGISQDKLFNLLVHQLEINGLFTDFTDHFVDYLKQN</sequence>
<organism evidence="8 9">
    <name type="scientific">Catenovulum adriaticum</name>
    <dbReference type="NCBI Taxonomy" id="2984846"/>
    <lineage>
        <taxon>Bacteria</taxon>
        <taxon>Pseudomonadati</taxon>
        <taxon>Pseudomonadota</taxon>
        <taxon>Gammaproteobacteria</taxon>
        <taxon>Alteromonadales</taxon>
        <taxon>Alteromonadaceae</taxon>
        <taxon>Catenovulum</taxon>
    </lineage>
</organism>
<dbReference type="PANTHER" id="PTHR43620">
    <property type="entry name" value="GLYCEROPHOSPHORYL DIESTER PHOSPHODIESTERASE"/>
    <property type="match status" value="1"/>
</dbReference>
<dbReference type="NCBIfam" id="NF008354">
    <property type="entry name" value="PRK11143.1"/>
    <property type="match status" value="1"/>
</dbReference>
<proteinExistence type="inferred from homology"/>
<evidence type="ECO:0000256" key="6">
    <source>
        <dbReference type="ARBA" id="ARBA00047512"/>
    </source>
</evidence>
<reference evidence="8" key="1">
    <citation type="submission" date="2022-10" db="EMBL/GenBank/DDBJ databases">
        <title>Catenovulum adriacola sp. nov. isolated in the Harbour of Susak.</title>
        <authorList>
            <person name="Schoch T."/>
            <person name="Reich S.J."/>
            <person name="Stoeferle S."/>
            <person name="Flaiz M."/>
            <person name="Kazda M."/>
            <person name="Riedel C.U."/>
            <person name="Duerre P."/>
        </authorList>
    </citation>
    <scope>NUCLEOTIDE SEQUENCE</scope>
    <source>
        <strain evidence="8">TS8</strain>
    </source>
</reference>
<name>A0ABY7AMM6_9ALTE</name>
<dbReference type="InterPro" id="IPR030395">
    <property type="entry name" value="GP_PDE_dom"/>
</dbReference>
<dbReference type="Pfam" id="PF03009">
    <property type="entry name" value="GDPD"/>
    <property type="match status" value="1"/>
</dbReference>
<comment type="similarity">
    <text evidence="1">Belongs to the glycerophosphoryl diester phosphodiesterase family.</text>
</comment>
<dbReference type="PANTHER" id="PTHR43620:SF7">
    <property type="entry name" value="GLYCEROPHOSPHODIESTER PHOSPHODIESTERASE GDPD5-RELATED"/>
    <property type="match status" value="1"/>
</dbReference>
<keyword evidence="9" id="KW-1185">Reference proteome</keyword>
<gene>
    <name evidence="8" type="primary">glpQ</name>
    <name evidence="8" type="ORF">OLW01_00875</name>
</gene>
<dbReference type="EC" id="3.1.4.46" evidence="2"/>
<keyword evidence="5 8" id="KW-0378">Hydrolase</keyword>